<dbReference type="InterPro" id="IPR039880">
    <property type="entry name" value="CHCT1-like"/>
</dbReference>
<evidence type="ECO:0000256" key="1">
    <source>
        <dbReference type="ARBA" id="ARBA00004123"/>
    </source>
</evidence>
<dbReference type="GO" id="GO:0005634">
    <property type="term" value="C:nucleus"/>
    <property type="evidence" value="ECO:0007669"/>
    <property type="project" value="UniProtKB-SubCell"/>
</dbReference>
<dbReference type="SMART" id="SM01176">
    <property type="entry name" value="DUF4208"/>
    <property type="match status" value="1"/>
</dbReference>
<dbReference type="InterPro" id="IPR025260">
    <property type="entry name" value="CHD1-like_C"/>
</dbReference>
<reference evidence="4" key="2">
    <citation type="submission" date="2025-09" db="UniProtKB">
        <authorList>
            <consortium name="Ensembl"/>
        </authorList>
    </citation>
    <scope>IDENTIFICATION</scope>
</reference>
<comment type="subcellular location">
    <subcellularLocation>
        <location evidence="1">Nucleus</location>
    </subcellularLocation>
</comment>
<evidence type="ECO:0000256" key="2">
    <source>
        <dbReference type="ARBA" id="ARBA00023242"/>
    </source>
</evidence>
<name>A0A672U5L8_STRHB</name>
<feature type="domain" description="Chromodomain-helicase-DNA-binding protein 1-like C-terminal" evidence="3">
    <location>
        <begin position="64"/>
        <end position="158"/>
    </location>
</feature>
<evidence type="ECO:0000259" key="3">
    <source>
        <dbReference type="SMART" id="SM01176"/>
    </source>
</evidence>
<organism evidence="4 5">
    <name type="scientific">Strigops habroptila</name>
    <name type="common">Kakapo</name>
    <dbReference type="NCBI Taxonomy" id="2489341"/>
    <lineage>
        <taxon>Eukaryota</taxon>
        <taxon>Metazoa</taxon>
        <taxon>Chordata</taxon>
        <taxon>Craniata</taxon>
        <taxon>Vertebrata</taxon>
        <taxon>Euteleostomi</taxon>
        <taxon>Archelosauria</taxon>
        <taxon>Archosauria</taxon>
        <taxon>Dinosauria</taxon>
        <taxon>Saurischia</taxon>
        <taxon>Theropoda</taxon>
        <taxon>Coelurosauria</taxon>
        <taxon>Aves</taxon>
        <taxon>Neognathae</taxon>
        <taxon>Neoaves</taxon>
        <taxon>Telluraves</taxon>
        <taxon>Australaves</taxon>
        <taxon>Psittaciformes</taxon>
        <taxon>Psittacidae</taxon>
        <taxon>Strigops</taxon>
    </lineage>
</organism>
<dbReference type="InParanoid" id="A0A672U5L8"/>
<dbReference type="Proteomes" id="UP000472266">
    <property type="component" value="Unplaced"/>
</dbReference>
<dbReference type="AlphaFoldDB" id="A0A672U5L8"/>
<dbReference type="Ensembl" id="ENSSHBT00005012323.1">
    <property type="protein sequence ID" value="ENSSHBP00005010250.1"/>
    <property type="gene ID" value="ENSSHBG00005008899.1"/>
</dbReference>
<dbReference type="Pfam" id="PF13907">
    <property type="entry name" value="CHD1-like_C"/>
    <property type="match status" value="1"/>
</dbReference>
<accession>A0A672U5L8</accession>
<gene>
    <name evidence="4" type="primary">CHCT1</name>
</gene>
<sequence length="212" mass="24716">MGYNLPVPGVSWHNHTWSHSWPNAHNRCTKGRACRHSVCSFTTCECLQHIPSLATGRSSMRKRSKAVPFPPPCRTCKEFLRPFKSSLRKLHLSQHLLMKKKLKYTKKSLTVIGNRIDLFLHEFCRASEVVHWQKMLWQFVSLFSELEADELHKMYEYIKKNQMDKTYLQLKKKNRGINWEIALSKSEKSSRRDLAGLPGRCLLHVKKGAVVI</sequence>
<proteinExistence type="predicted"/>
<dbReference type="PANTHER" id="PTHR21765">
    <property type="entry name" value="SIMILAR TO CHROMODOMAIN-HELICASE-DNA-BINDING PROTEIN 1 (CHD-1)"/>
    <property type="match status" value="1"/>
</dbReference>
<evidence type="ECO:0000313" key="5">
    <source>
        <dbReference type="Proteomes" id="UP000472266"/>
    </source>
</evidence>
<reference evidence="4" key="1">
    <citation type="submission" date="2025-08" db="UniProtKB">
        <authorList>
            <consortium name="Ensembl"/>
        </authorList>
    </citation>
    <scope>IDENTIFICATION</scope>
</reference>
<evidence type="ECO:0000313" key="4">
    <source>
        <dbReference type="Ensembl" id="ENSSHBP00005010250.1"/>
    </source>
</evidence>
<protein>
    <submittedName>
        <fullName evidence="4">CHD1 helical C-terminal domain containing 1</fullName>
    </submittedName>
</protein>
<keyword evidence="5" id="KW-1185">Reference proteome</keyword>
<dbReference type="GeneTree" id="ENSGT00390000003769"/>
<keyword evidence="2" id="KW-0539">Nucleus</keyword>
<dbReference type="PANTHER" id="PTHR21765:SF1">
    <property type="entry name" value="CHD1 HELICAL C-TERMINAL DOMAIN CONTAINING PROTEIN 1"/>
    <property type="match status" value="1"/>
</dbReference>